<comment type="similarity">
    <text evidence="1">Belongs to the LysR transcriptional regulatory family.</text>
</comment>
<dbReference type="Gene3D" id="3.40.190.290">
    <property type="match status" value="1"/>
</dbReference>
<dbReference type="InterPro" id="IPR036390">
    <property type="entry name" value="WH_DNA-bd_sf"/>
</dbReference>
<dbReference type="RefSeq" id="WP_256709796.1">
    <property type="nucleotide sequence ID" value="NZ_CP101914.1"/>
</dbReference>
<dbReference type="CDD" id="cd05466">
    <property type="entry name" value="PBP2_LTTR_substrate"/>
    <property type="match status" value="1"/>
</dbReference>
<dbReference type="PROSITE" id="PS50931">
    <property type="entry name" value="HTH_LYSR"/>
    <property type="match status" value="1"/>
</dbReference>
<dbReference type="Pfam" id="PF03466">
    <property type="entry name" value="LysR_substrate"/>
    <property type="match status" value="1"/>
</dbReference>
<evidence type="ECO:0000259" key="5">
    <source>
        <dbReference type="PROSITE" id="PS50931"/>
    </source>
</evidence>
<proteinExistence type="inferred from homology"/>
<dbReference type="PANTHER" id="PTHR30419">
    <property type="entry name" value="HTH-TYPE TRANSCRIPTIONAL REGULATOR YBHD"/>
    <property type="match status" value="1"/>
</dbReference>
<dbReference type="Pfam" id="PF00126">
    <property type="entry name" value="HTH_1"/>
    <property type="match status" value="1"/>
</dbReference>
<reference evidence="6" key="1">
    <citation type="submission" date="2022-07" db="EMBL/GenBank/DDBJ databases">
        <title>FELIX.</title>
        <authorList>
            <person name="Wan K.H."/>
            <person name="Park S."/>
            <person name="Lawrence Q."/>
            <person name="Eichenberger J.P."/>
            <person name="Booth B.W."/>
            <person name="Piaggio A.J."/>
            <person name="Chandler J.C."/>
            <person name="Franklin A.B."/>
            <person name="Celniker S.E."/>
        </authorList>
    </citation>
    <scope>NUCLEOTIDE SEQUENCE</scope>
    <source>
        <strain evidence="6">QA-1986 374</strain>
    </source>
</reference>
<protein>
    <submittedName>
        <fullName evidence="6">LysR family transcriptional regulator</fullName>
    </submittedName>
</protein>
<evidence type="ECO:0000313" key="7">
    <source>
        <dbReference type="Proteomes" id="UP001059773"/>
    </source>
</evidence>
<keyword evidence="3" id="KW-0238">DNA-binding</keyword>
<evidence type="ECO:0000256" key="4">
    <source>
        <dbReference type="ARBA" id="ARBA00023163"/>
    </source>
</evidence>
<dbReference type="Gene3D" id="1.10.10.10">
    <property type="entry name" value="Winged helix-like DNA-binding domain superfamily/Winged helix DNA-binding domain"/>
    <property type="match status" value="1"/>
</dbReference>
<gene>
    <name evidence="6" type="ORF">NP439_09755</name>
</gene>
<evidence type="ECO:0000313" key="6">
    <source>
        <dbReference type="EMBL" id="UUI04892.1"/>
    </source>
</evidence>
<dbReference type="InterPro" id="IPR005119">
    <property type="entry name" value="LysR_subst-bd"/>
</dbReference>
<name>A0ABY5JWX4_9BACI</name>
<dbReference type="InterPro" id="IPR050950">
    <property type="entry name" value="HTH-type_LysR_regulators"/>
</dbReference>
<keyword evidence="4" id="KW-0804">Transcription</keyword>
<evidence type="ECO:0000256" key="2">
    <source>
        <dbReference type="ARBA" id="ARBA00023015"/>
    </source>
</evidence>
<feature type="domain" description="HTH lysR-type" evidence="5">
    <location>
        <begin position="1"/>
        <end position="58"/>
    </location>
</feature>
<dbReference type="SUPFAM" id="SSF53850">
    <property type="entry name" value="Periplasmic binding protein-like II"/>
    <property type="match status" value="1"/>
</dbReference>
<organism evidence="6 7">
    <name type="scientific">Oceanobacillus jeddahense</name>
    <dbReference type="NCBI Taxonomy" id="1462527"/>
    <lineage>
        <taxon>Bacteria</taxon>
        <taxon>Bacillati</taxon>
        <taxon>Bacillota</taxon>
        <taxon>Bacilli</taxon>
        <taxon>Bacillales</taxon>
        <taxon>Bacillaceae</taxon>
        <taxon>Oceanobacillus</taxon>
    </lineage>
</organism>
<accession>A0ABY5JWX4</accession>
<dbReference type="EMBL" id="CP101914">
    <property type="protein sequence ID" value="UUI04892.1"/>
    <property type="molecule type" value="Genomic_DNA"/>
</dbReference>
<evidence type="ECO:0000256" key="1">
    <source>
        <dbReference type="ARBA" id="ARBA00009437"/>
    </source>
</evidence>
<keyword evidence="2" id="KW-0805">Transcription regulation</keyword>
<sequence>MTLQRYEIFNKVIQLKNISKAASELHLTQPGLSNAIKSLESDLNLKLLNRNRSGISLTKEGEKIYHYTLQIEKMNEALMQEASHLNGLKTGTVNVGSFSSVTGNWIPPIVKKMQEEYPGIEINIHEGDYESLKKRVLTGELDCCFNTSADNSSLTFIPLQKDELFCIVSNQHPLHTKNEISVKELSSYPFIKPKKSWDDEIIGLFSKYNLSPNIKYEVSEDLPIIALVEANLGINIRPELVLQKEKTSKRIKVIKLKEDAYRILGLCTSAEPSHATQVFISVTKELYKEDFQL</sequence>
<dbReference type="PANTHER" id="PTHR30419:SF28">
    <property type="entry name" value="HTH-TYPE TRANSCRIPTIONAL REGULATOR BSDA"/>
    <property type="match status" value="1"/>
</dbReference>
<dbReference type="InterPro" id="IPR036388">
    <property type="entry name" value="WH-like_DNA-bd_sf"/>
</dbReference>
<dbReference type="PRINTS" id="PR00039">
    <property type="entry name" value="HTHLYSR"/>
</dbReference>
<evidence type="ECO:0000256" key="3">
    <source>
        <dbReference type="ARBA" id="ARBA00023125"/>
    </source>
</evidence>
<dbReference type="Proteomes" id="UP001059773">
    <property type="component" value="Chromosome"/>
</dbReference>
<dbReference type="SUPFAM" id="SSF46785">
    <property type="entry name" value="Winged helix' DNA-binding domain"/>
    <property type="match status" value="1"/>
</dbReference>
<dbReference type="InterPro" id="IPR000847">
    <property type="entry name" value="LysR_HTH_N"/>
</dbReference>
<keyword evidence="7" id="KW-1185">Reference proteome</keyword>